<dbReference type="OrthoDB" id="285029at2"/>
<dbReference type="InterPro" id="IPR013096">
    <property type="entry name" value="Cupin_2"/>
</dbReference>
<accession>A0A2C9DC59</accession>
<feature type="domain" description="Cupin type-2" evidence="1">
    <location>
        <begin position="74"/>
        <end position="158"/>
    </location>
</feature>
<keyword evidence="3" id="KW-1185">Reference proteome</keyword>
<dbReference type="EMBL" id="LT960614">
    <property type="protein sequence ID" value="SON57760.1"/>
    <property type="molecule type" value="Genomic_DNA"/>
</dbReference>
<gene>
    <name evidence="2" type="ORF">HDIA_4219</name>
</gene>
<dbReference type="Pfam" id="PF07883">
    <property type="entry name" value="Cupin_2"/>
    <property type="match status" value="1"/>
</dbReference>
<evidence type="ECO:0000313" key="3">
    <source>
        <dbReference type="Proteomes" id="UP000223606"/>
    </source>
</evidence>
<evidence type="ECO:0000313" key="2">
    <source>
        <dbReference type="EMBL" id="SON57760.1"/>
    </source>
</evidence>
<dbReference type="InterPro" id="IPR011051">
    <property type="entry name" value="RmlC_Cupin_sf"/>
</dbReference>
<dbReference type="RefSeq" id="WP_099557962.1">
    <property type="nucleotide sequence ID" value="NZ_LT960614.1"/>
</dbReference>
<dbReference type="SUPFAM" id="SSF51182">
    <property type="entry name" value="RmlC-like cupins"/>
    <property type="match status" value="1"/>
</dbReference>
<dbReference type="Gene3D" id="2.60.120.10">
    <property type="entry name" value="Jelly Rolls"/>
    <property type="match status" value="1"/>
</dbReference>
<name>A0A2C9DC59_9HYPH</name>
<proteinExistence type="predicted"/>
<dbReference type="KEGG" id="hdi:HDIA_4219"/>
<keyword evidence="2" id="KW-0413">Isomerase</keyword>
<dbReference type="InterPro" id="IPR014710">
    <property type="entry name" value="RmlC-like_jellyroll"/>
</dbReference>
<dbReference type="AlphaFoldDB" id="A0A2C9DC59"/>
<protein>
    <submittedName>
        <fullName evidence="2">Thermophilic glucose-6-phosphate isomerase</fullName>
    </submittedName>
</protein>
<dbReference type="GO" id="GO:0016853">
    <property type="term" value="F:isomerase activity"/>
    <property type="evidence" value="ECO:0007669"/>
    <property type="project" value="UniProtKB-KW"/>
</dbReference>
<sequence length="213" mass="24644">MAWGETTAWIDGTLNNDLYQQLLDDAETAPRRNAARRKIVHPGEMPWEMSRQGLLKHLINEGMNTRMETVDAYMQIIPPGSRSGRHRHLAEECLYVLEGKGYDLHQDCDVEITDDYHWKPQDEIKRFDYEAGDVIYVPPNTIHQHFNADPDRPLRLISTINRIFKQCGLNDLEQLENAPEYVEGMALTPELVRRYLRAERRSAGCNPSVPNFP</sequence>
<evidence type="ECO:0000259" key="1">
    <source>
        <dbReference type="Pfam" id="PF07883"/>
    </source>
</evidence>
<dbReference type="Proteomes" id="UP000223606">
    <property type="component" value="Chromosome 1"/>
</dbReference>
<reference evidence="3" key="1">
    <citation type="submission" date="2017-09" db="EMBL/GenBank/DDBJ databases">
        <title>Genome sequence of Nannocystis excedens DSM 71.</title>
        <authorList>
            <person name="Blom J."/>
        </authorList>
    </citation>
    <scope>NUCLEOTIDE SEQUENCE [LARGE SCALE GENOMIC DNA]</scope>
    <source>
        <strain evidence="3">type strain: E19</strain>
    </source>
</reference>
<organism evidence="2 3">
    <name type="scientific">Hartmannibacter diazotrophicus</name>
    <dbReference type="NCBI Taxonomy" id="1482074"/>
    <lineage>
        <taxon>Bacteria</taxon>
        <taxon>Pseudomonadati</taxon>
        <taxon>Pseudomonadota</taxon>
        <taxon>Alphaproteobacteria</taxon>
        <taxon>Hyphomicrobiales</taxon>
        <taxon>Pleomorphomonadaceae</taxon>
        <taxon>Hartmannibacter</taxon>
    </lineage>
</organism>